<gene>
    <name evidence="1" type="ORF">DYB36_010521</name>
</gene>
<protein>
    <submittedName>
        <fullName evidence="1">Uncharacterized protein</fullName>
    </submittedName>
</protein>
<proteinExistence type="predicted"/>
<comment type="caution">
    <text evidence="1">The sequence shown here is derived from an EMBL/GenBank/DDBJ whole genome shotgun (WGS) entry which is preliminary data.</text>
</comment>
<dbReference type="VEuPathDB" id="FungiDB:H257_00850"/>
<dbReference type="Proteomes" id="UP000265427">
    <property type="component" value="Unassembled WGS sequence"/>
</dbReference>
<evidence type="ECO:0000313" key="1">
    <source>
        <dbReference type="EMBL" id="RHY19205.1"/>
    </source>
</evidence>
<sequence>MAENGQILLPNVGVGHASIEDLAKLVKAKREFAQEKVISHQRVKLLREEIAECYLKNGVNHYVACKALREQYSVLVKDPWLAMKPVCIFTSPSLSSSTDTSTPYLTMRVS</sequence>
<dbReference type="EMBL" id="QUSZ01003243">
    <property type="protein sequence ID" value="RHY19205.1"/>
    <property type="molecule type" value="Genomic_DNA"/>
</dbReference>
<organism evidence="1 2">
    <name type="scientific">Aphanomyces astaci</name>
    <name type="common">Crayfish plague agent</name>
    <dbReference type="NCBI Taxonomy" id="112090"/>
    <lineage>
        <taxon>Eukaryota</taxon>
        <taxon>Sar</taxon>
        <taxon>Stramenopiles</taxon>
        <taxon>Oomycota</taxon>
        <taxon>Saprolegniomycetes</taxon>
        <taxon>Saprolegniales</taxon>
        <taxon>Verrucalvaceae</taxon>
        <taxon>Aphanomyces</taxon>
    </lineage>
</organism>
<name>A0A397BEX9_APHAT</name>
<accession>A0A397BEX9</accession>
<reference evidence="1 2" key="1">
    <citation type="submission" date="2018-08" db="EMBL/GenBank/DDBJ databases">
        <title>Aphanomyces genome sequencing and annotation.</title>
        <authorList>
            <person name="Minardi D."/>
            <person name="Oidtmann B."/>
            <person name="Van Der Giezen M."/>
            <person name="Studholme D.J."/>
        </authorList>
    </citation>
    <scope>NUCLEOTIDE SEQUENCE [LARGE SCALE GENOMIC DNA]</scope>
    <source>
        <strain evidence="1 2">Kv</strain>
    </source>
</reference>
<dbReference type="AlphaFoldDB" id="A0A397BEX9"/>
<evidence type="ECO:0000313" key="2">
    <source>
        <dbReference type="Proteomes" id="UP000265427"/>
    </source>
</evidence>